<evidence type="ECO:0008006" key="4">
    <source>
        <dbReference type="Google" id="ProtNLM"/>
    </source>
</evidence>
<keyword evidence="1" id="KW-0378">Hydrolase</keyword>
<proteinExistence type="predicted"/>
<reference evidence="2 3" key="1">
    <citation type="journal article" date="2019" name="Int. J. Syst. Evol. Microbiol.">
        <title>The Global Catalogue of Microorganisms (GCM) 10K type strain sequencing project: providing services to taxonomists for standard genome sequencing and annotation.</title>
        <authorList>
            <consortium name="The Broad Institute Genomics Platform"/>
            <consortium name="The Broad Institute Genome Sequencing Center for Infectious Disease"/>
            <person name="Wu L."/>
            <person name="Ma J."/>
        </authorList>
    </citation>
    <scope>NUCLEOTIDE SEQUENCE [LARGE SCALE GENOMIC DNA]</scope>
    <source>
        <strain evidence="2 3">JCM 16009</strain>
    </source>
</reference>
<dbReference type="Proteomes" id="UP001500449">
    <property type="component" value="Unassembled WGS sequence"/>
</dbReference>
<dbReference type="Gene3D" id="2.30.40.10">
    <property type="entry name" value="Urease, subunit C, domain 1"/>
    <property type="match status" value="2"/>
</dbReference>
<sequence>MLPMAAGQGAFPGAVWLEDGLVAAVTRGADPGPPGFTTAPVVDVGDSLVLPGLIDLHNHLAYDTLPLWTVPGRTTPFAHHDSWPRAANYAPEITWPASALVTACPEELLARVEVGALVGGTTTVQGSPPKNRPLDGWLVRNAEDETFGIPGGASFVFASVLQLDAQTLASRATAMAQGSTFVYHCAEGAPGSLVRREFTDAKAAGCLRPGFVAVHANAIGAADFAGWADPGAIVWSPFSNLWLYGETTDVPAARAAGIGICLGADWAPSGTRHVLGELKVARVVSDDRGWGLTDEDLVAMVTSTPGDVLARSWPRAVGRLVEGALGDVLVLRADPGTDPFTAVVDATERDVELVVIDGRPRYGLADRMRAADADPVTPIEVAGQDRLLCLVRPDEPGTGWEWADVLARLEAVRADPAGEIAAADQASAGPGGFPPLRLRLDMPTGEGPTAGLPEDLSHVVVPAIVPLVHDDAWLDAVAAGGFHGGLLTRLDHWYRP</sequence>
<dbReference type="InterPro" id="IPR050287">
    <property type="entry name" value="MTA/SAH_deaminase"/>
</dbReference>
<accession>A0ABN2MYC1</accession>
<dbReference type="InterPro" id="IPR011059">
    <property type="entry name" value="Metal-dep_hydrolase_composite"/>
</dbReference>
<gene>
    <name evidence="2" type="ORF">GCM10009836_18920</name>
</gene>
<dbReference type="EMBL" id="BAAAQK010000005">
    <property type="protein sequence ID" value="GAA1839902.1"/>
    <property type="molecule type" value="Genomic_DNA"/>
</dbReference>
<dbReference type="SUPFAM" id="SSF51556">
    <property type="entry name" value="Metallo-dependent hydrolases"/>
    <property type="match status" value="1"/>
</dbReference>
<dbReference type="Gene3D" id="3.20.20.140">
    <property type="entry name" value="Metal-dependent hydrolases"/>
    <property type="match status" value="2"/>
</dbReference>
<name>A0ABN2MYC1_9PSEU</name>
<dbReference type="InterPro" id="IPR032466">
    <property type="entry name" value="Metal_Hydrolase"/>
</dbReference>
<evidence type="ECO:0000313" key="2">
    <source>
        <dbReference type="EMBL" id="GAA1839902.1"/>
    </source>
</evidence>
<keyword evidence="3" id="KW-1185">Reference proteome</keyword>
<dbReference type="SUPFAM" id="SSF51338">
    <property type="entry name" value="Composite domain of metallo-dependent hydrolases"/>
    <property type="match status" value="1"/>
</dbReference>
<organism evidence="2 3">
    <name type="scientific">Pseudonocardia ailaonensis</name>
    <dbReference type="NCBI Taxonomy" id="367279"/>
    <lineage>
        <taxon>Bacteria</taxon>
        <taxon>Bacillati</taxon>
        <taxon>Actinomycetota</taxon>
        <taxon>Actinomycetes</taxon>
        <taxon>Pseudonocardiales</taxon>
        <taxon>Pseudonocardiaceae</taxon>
        <taxon>Pseudonocardia</taxon>
    </lineage>
</organism>
<dbReference type="PANTHER" id="PTHR43794">
    <property type="entry name" value="AMINOHYDROLASE SSNA-RELATED"/>
    <property type="match status" value="1"/>
</dbReference>
<comment type="caution">
    <text evidence="2">The sequence shown here is derived from an EMBL/GenBank/DDBJ whole genome shotgun (WGS) entry which is preliminary data.</text>
</comment>
<evidence type="ECO:0000313" key="3">
    <source>
        <dbReference type="Proteomes" id="UP001500449"/>
    </source>
</evidence>
<dbReference type="PANTHER" id="PTHR43794:SF11">
    <property type="entry name" value="AMIDOHYDROLASE-RELATED DOMAIN-CONTAINING PROTEIN"/>
    <property type="match status" value="1"/>
</dbReference>
<evidence type="ECO:0000256" key="1">
    <source>
        <dbReference type="ARBA" id="ARBA00022801"/>
    </source>
</evidence>
<protein>
    <recommendedName>
        <fullName evidence="4">Amidohydrolase-related domain-containing protein</fullName>
    </recommendedName>
</protein>